<sequence>TAAGPAEGTAAGRVAGPVVVSAAVEYWPEDGPSGARDIAVLRLLSPVPGSVPLRMAEADDVWGHPVRTFGFPARHADGVWHAGVLRARQGAGWLQVERAAGSNHAISRGFSGAPVWDERLGAVVGMVVAADPQQPSAFLIPTGELLLAVPSLRQAVLPPSPFRGLSAFQESDSEVFHGRDEESDEVAALVAEHPVVTVFGPSGCGKSSLVRAGVVPRLRKAGHAVVVVRPGGPSGLLGGLAMELTRLTQPELTGSAQREESRVVEAELSVHGWGEILAQLTGTGGGGDGGGTGTGTGGGTGTGSGTASRRARGVRGLVVVVDQLEELLDHAPAARSAAEAVAALFPEHPPPGLRVLSTLRADFLEAVSARPGLERALRGKSLLLPAMSAEQVRQAVVLPVEAIASVSYADGLEQRILADCGDAHGVLPLLEFTLDQLWERQRGGLLTHRAYEELGGVSGALAERAETVWRRAVREADGPDGPGQAEGADEATARRLFTRLVRLPLGGPAATRRVVPRAELGEPEWTVAQALARERLVVIGLDDEKRETVELAHEALIRAWERLGAWVERDRDFLAWREGIRHDRERWEAAGRAPDLLPTASALDAARRWERERGEDLSESDADFLRRGRDRERTRTLRRRGLFTGLGTVLALAAVLGSLFVYQTGVTEERAAEADSRSMAATSTDLRATDPALSALLAISAYRRSPTESARDALLQSYLTYGRARWLMSGTPGRVQEVAASEDGRVVLATTALGRATLFVRDDDGRIRRVHLPPEAEAAHPVVARDGKGAGYVASNGNLIWYQVRAETDRLVANGRTISAAPIASTRGSAFRQAAVSPDGSRVVAVVSDDLVVWDLAGGSVVRGIAPPEGQDFLAVWFGADRDTVLAYTGDSMAGRDYTLRAYQGSRPPRTVVSGVNGVEVSGDGRAVVFCRGTDVSAKALYQVVQVADGRESGRFASEGPCVERMAIDRTGRHIAVSDLVGDVMRLADTKQRKLISEIGARAGVGATDTALGSRRPYGRLVREDGRLSLLGHDPTGVTVTGMPAGAQEFLSVDRDAMGTALTPDGATAISKWRDAELIRTHTVAGADADAGAGAGGFTTAASVDRPGPGARDSLKVSGDGSLAADPVDSDIVIREVPSLRVVSVLSPAETGTPSLYEFTDDRHLLITTHTTVERWDARSGQRVDRVDLRDLDLDLAGSSSDTPVTWPYPKEAHVAVLGDTSLHVVDLRTGREVKELRVEIGSDATGLRIDPTGRYMAVFRRGGDWELWRLDPARRELGPISGAGGTGAGGEFTGEFIDGEGRFLVADAGKIRIYEVGRRSAEESFDFGTALNATPGTFPAVSADGSTVLYDDEGQTIPVRLDPEEWAARLCAVIGQRTLTSAERDAVPAEVPPGAVCGD</sequence>
<dbReference type="InterPro" id="IPR011042">
    <property type="entry name" value="6-blade_b-propeller_TolB-like"/>
</dbReference>
<gene>
    <name evidence="3" type="ORF">Y717_31370</name>
</gene>
<dbReference type="RefSeq" id="WP_165840638.1">
    <property type="nucleotide sequence ID" value="NZ_AZSP01000133.1"/>
</dbReference>
<feature type="non-terminal residue" evidence="3">
    <location>
        <position position="1"/>
    </location>
</feature>
<evidence type="ECO:0000259" key="2">
    <source>
        <dbReference type="Pfam" id="PF20703"/>
    </source>
</evidence>
<evidence type="ECO:0000313" key="4">
    <source>
        <dbReference type="Proteomes" id="UP000245992"/>
    </source>
</evidence>
<evidence type="ECO:0000313" key="3">
    <source>
        <dbReference type="EMBL" id="PVE11669.1"/>
    </source>
</evidence>
<evidence type="ECO:0000256" key="1">
    <source>
        <dbReference type="SAM" id="MobiDB-lite"/>
    </source>
</evidence>
<reference evidence="3 4" key="1">
    <citation type="submission" date="2013-12" db="EMBL/GenBank/DDBJ databases">
        <title>Annotated genome of Streptomyces scopuliridis.</title>
        <authorList>
            <person name="Olson J.B."/>
        </authorList>
    </citation>
    <scope>NUCLEOTIDE SEQUENCE [LARGE SCALE GENOMIC DNA]</scope>
    <source>
        <strain evidence="3 4">RB72</strain>
    </source>
</reference>
<feature type="region of interest" description="Disordered" evidence="1">
    <location>
        <begin position="1098"/>
        <end position="1122"/>
    </location>
</feature>
<comment type="caution">
    <text evidence="3">The sequence shown here is derived from an EMBL/GenBank/DDBJ whole genome shotgun (WGS) entry which is preliminary data.</text>
</comment>
<dbReference type="InterPro" id="IPR015943">
    <property type="entry name" value="WD40/YVTN_repeat-like_dom_sf"/>
</dbReference>
<dbReference type="EMBL" id="AZSP01000133">
    <property type="protein sequence ID" value="PVE11669.1"/>
    <property type="molecule type" value="Genomic_DNA"/>
</dbReference>
<dbReference type="Gene3D" id="2.120.10.30">
    <property type="entry name" value="TolB, C-terminal domain"/>
    <property type="match status" value="1"/>
</dbReference>
<dbReference type="SUPFAM" id="SSF50494">
    <property type="entry name" value="Trypsin-like serine proteases"/>
    <property type="match status" value="1"/>
</dbReference>
<dbReference type="InterPro" id="IPR049052">
    <property type="entry name" value="nSTAND1"/>
</dbReference>
<dbReference type="InterPro" id="IPR009003">
    <property type="entry name" value="Peptidase_S1_PA"/>
</dbReference>
<dbReference type="Pfam" id="PF20703">
    <property type="entry name" value="nSTAND1"/>
    <property type="match status" value="1"/>
</dbReference>
<dbReference type="STRING" id="1440053.GCA_000718095_05767"/>
<dbReference type="InterPro" id="IPR027417">
    <property type="entry name" value="P-loop_NTPase"/>
</dbReference>
<dbReference type="SUPFAM" id="SSF82171">
    <property type="entry name" value="DPP6 N-terminal domain-like"/>
    <property type="match status" value="2"/>
</dbReference>
<accession>A0A2T7T921</accession>
<protein>
    <recommendedName>
        <fullName evidence="2">Novel STAND NTPase 1 domain-containing protein</fullName>
    </recommendedName>
</protein>
<dbReference type="SUPFAM" id="SSF52540">
    <property type="entry name" value="P-loop containing nucleoside triphosphate hydrolases"/>
    <property type="match status" value="1"/>
</dbReference>
<feature type="compositionally biased region" description="Gly residues" evidence="1">
    <location>
        <begin position="282"/>
        <end position="304"/>
    </location>
</feature>
<proteinExistence type="predicted"/>
<dbReference type="Gene3D" id="2.130.10.10">
    <property type="entry name" value="YVTN repeat-like/Quinoprotein amine dehydrogenase"/>
    <property type="match status" value="1"/>
</dbReference>
<keyword evidence="4" id="KW-1185">Reference proteome</keyword>
<feature type="region of interest" description="Disordered" evidence="1">
    <location>
        <begin position="280"/>
        <end position="309"/>
    </location>
</feature>
<name>A0A2T7T921_9ACTN</name>
<organism evidence="3 4">
    <name type="scientific">Streptomyces scopuliridis RB72</name>
    <dbReference type="NCBI Taxonomy" id="1440053"/>
    <lineage>
        <taxon>Bacteria</taxon>
        <taxon>Bacillati</taxon>
        <taxon>Actinomycetota</taxon>
        <taxon>Actinomycetes</taxon>
        <taxon>Kitasatosporales</taxon>
        <taxon>Streptomycetaceae</taxon>
        <taxon>Streptomyces</taxon>
    </lineage>
</organism>
<dbReference type="Proteomes" id="UP000245992">
    <property type="component" value="Unassembled WGS sequence"/>
</dbReference>
<feature type="domain" description="Novel STAND NTPase 1" evidence="2">
    <location>
        <begin position="161"/>
        <end position="594"/>
    </location>
</feature>